<comment type="caution">
    <text evidence="5">The sequence shown here is derived from an EMBL/GenBank/DDBJ whole genome shotgun (WGS) entry which is preliminary data.</text>
</comment>
<keyword evidence="3" id="KW-0804">Transcription</keyword>
<organism evidence="5 6">
    <name type="scientific">Pedobacter psychrophilus</name>
    <dbReference type="NCBI Taxonomy" id="1826909"/>
    <lineage>
        <taxon>Bacteria</taxon>
        <taxon>Pseudomonadati</taxon>
        <taxon>Bacteroidota</taxon>
        <taxon>Sphingobacteriia</taxon>
        <taxon>Sphingobacteriales</taxon>
        <taxon>Sphingobacteriaceae</taxon>
        <taxon>Pedobacter</taxon>
    </lineage>
</organism>
<dbReference type="PANTHER" id="PTHR43280:SF30">
    <property type="entry name" value="MMSAB OPERON REGULATORY PROTEIN"/>
    <property type="match status" value="1"/>
</dbReference>
<dbReference type="GO" id="GO:0043565">
    <property type="term" value="F:sequence-specific DNA binding"/>
    <property type="evidence" value="ECO:0007669"/>
    <property type="project" value="InterPro"/>
</dbReference>
<protein>
    <recommendedName>
        <fullName evidence="4">HTH araC/xylS-type domain-containing protein</fullName>
    </recommendedName>
</protein>
<feature type="domain" description="HTH araC/xylS-type" evidence="4">
    <location>
        <begin position="193"/>
        <end position="291"/>
    </location>
</feature>
<dbReference type="InterPro" id="IPR018060">
    <property type="entry name" value="HTH_AraC"/>
</dbReference>
<evidence type="ECO:0000256" key="1">
    <source>
        <dbReference type="ARBA" id="ARBA00023015"/>
    </source>
</evidence>
<dbReference type="RefSeq" id="WP_068822239.1">
    <property type="nucleotide sequence ID" value="NZ_LWHJ01000027.1"/>
</dbReference>
<proteinExistence type="predicted"/>
<reference evidence="5 6" key="1">
    <citation type="submission" date="2016-04" db="EMBL/GenBank/DDBJ databases">
        <authorList>
            <person name="Evans L.H."/>
            <person name="Alamgir A."/>
            <person name="Owens N."/>
            <person name="Weber N.D."/>
            <person name="Virtaneva K."/>
            <person name="Barbian K."/>
            <person name="Babar A."/>
            <person name="Rosenke K."/>
        </authorList>
    </citation>
    <scope>NUCLEOTIDE SEQUENCE [LARGE SCALE GENOMIC DNA]</scope>
    <source>
        <strain evidence="5 6">CCM 8644</strain>
    </source>
</reference>
<dbReference type="OrthoDB" id="9813413at2"/>
<dbReference type="Pfam" id="PF02311">
    <property type="entry name" value="AraC_binding"/>
    <property type="match status" value="1"/>
</dbReference>
<keyword evidence="1" id="KW-0805">Transcription regulation</keyword>
<dbReference type="CDD" id="cd06986">
    <property type="entry name" value="cupin_MmsR-like_N"/>
    <property type="match status" value="1"/>
</dbReference>
<dbReference type="PRINTS" id="PR00032">
    <property type="entry name" value="HTHARAC"/>
</dbReference>
<dbReference type="AlphaFoldDB" id="A0A179DGP1"/>
<gene>
    <name evidence="5" type="ORF">A5893_08510</name>
</gene>
<evidence type="ECO:0000256" key="3">
    <source>
        <dbReference type="ARBA" id="ARBA00023163"/>
    </source>
</evidence>
<dbReference type="GO" id="GO:0003700">
    <property type="term" value="F:DNA-binding transcription factor activity"/>
    <property type="evidence" value="ECO:0007669"/>
    <property type="project" value="InterPro"/>
</dbReference>
<dbReference type="InterPro" id="IPR009057">
    <property type="entry name" value="Homeodomain-like_sf"/>
</dbReference>
<dbReference type="Gene3D" id="1.10.10.60">
    <property type="entry name" value="Homeodomain-like"/>
    <property type="match status" value="2"/>
</dbReference>
<dbReference type="PANTHER" id="PTHR43280">
    <property type="entry name" value="ARAC-FAMILY TRANSCRIPTIONAL REGULATOR"/>
    <property type="match status" value="1"/>
</dbReference>
<evidence type="ECO:0000313" key="6">
    <source>
        <dbReference type="Proteomes" id="UP000078459"/>
    </source>
</evidence>
<accession>A0A179DGP1</accession>
<dbReference type="PROSITE" id="PS01124">
    <property type="entry name" value="HTH_ARAC_FAMILY_2"/>
    <property type="match status" value="1"/>
</dbReference>
<keyword evidence="2" id="KW-0238">DNA-binding</keyword>
<reference evidence="5 6" key="2">
    <citation type="submission" date="2016-06" db="EMBL/GenBank/DDBJ databases">
        <title>Pedobacter psychrophilus sp. nov., isolated from Antarctic fragmentary rock.</title>
        <authorList>
            <person name="Svec P."/>
        </authorList>
    </citation>
    <scope>NUCLEOTIDE SEQUENCE [LARGE SCALE GENOMIC DNA]</scope>
    <source>
        <strain evidence="5 6">CCM 8644</strain>
    </source>
</reference>
<dbReference type="InterPro" id="IPR003313">
    <property type="entry name" value="AraC-bd"/>
</dbReference>
<dbReference type="InterPro" id="IPR037923">
    <property type="entry name" value="HTH-like"/>
</dbReference>
<sequence>MAKKKQGFAGQRIIDLSKDDISIYLDKHQSAKIGYFTKSGFFPEAKFQFIEDFEGSENYILIYCIKGYGVASANYKTHHLSPGDFFLIPSRTSFSYYADKVKPWSIFWFFFKGESLEEIADLYIKTNHTNKGYLPYNEERIKLFNRIYQYLERGYGNSNLTYINMCLLNLISSLVLVTDTEKKKEDKLQGVINSSILFMRDHCEKNLQLSQLASHLSMSVSHFSLIFKKSTGVSPISYYNTLKIQKACEYLTFTNLLVKEIAFKVGVPDVQYFTKLFSKIMGITPFKYRNQ</sequence>
<dbReference type="PROSITE" id="PS00041">
    <property type="entry name" value="HTH_ARAC_FAMILY_1"/>
    <property type="match status" value="1"/>
</dbReference>
<keyword evidence="6" id="KW-1185">Reference proteome</keyword>
<dbReference type="Proteomes" id="UP000078459">
    <property type="component" value="Unassembled WGS sequence"/>
</dbReference>
<dbReference type="SUPFAM" id="SSF51215">
    <property type="entry name" value="Regulatory protein AraC"/>
    <property type="match status" value="1"/>
</dbReference>
<dbReference type="EMBL" id="LWHJ01000027">
    <property type="protein sequence ID" value="OAQ39623.1"/>
    <property type="molecule type" value="Genomic_DNA"/>
</dbReference>
<name>A0A179DGP1_9SPHI</name>
<dbReference type="InterPro" id="IPR020449">
    <property type="entry name" value="Tscrpt_reg_AraC-type_HTH"/>
</dbReference>
<evidence type="ECO:0000256" key="2">
    <source>
        <dbReference type="ARBA" id="ARBA00023125"/>
    </source>
</evidence>
<dbReference type="SMART" id="SM00342">
    <property type="entry name" value="HTH_ARAC"/>
    <property type="match status" value="1"/>
</dbReference>
<dbReference type="InterPro" id="IPR018062">
    <property type="entry name" value="HTH_AraC-typ_CS"/>
</dbReference>
<evidence type="ECO:0000259" key="4">
    <source>
        <dbReference type="PROSITE" id="PS01124"/>
    </source>
</evidence>
<dbReference type="SUPFAM" id="SSF46689">
    <property type="entry name" value="Homeodomain-like"/>
    <property type="match status" value="2"/>
</dbReference>
<dbReference type="Gene3D" id="2.60.120.280">
    <property type="entry name" value="Regulatory protein AraC"/>
    <property type="match status" value="1"/>
</dbReference>
<evidence type="ECO:0000313" key="5">
    <source>
        <dbReference type="EMBL" id="OAQ39623.1"/>
    </source>
</evidence>
<dbReference type="STRING" id="1826909.A5893_08510"/>
<dbReference type="Pfam" id="PF12833">
    <property type="entry name" value="HTH_18"/>
    <property type="match status" value="1"/>
</dbReference>